<dbReference type="AlphaFoldDB" id="A0AA36ALY0"/>
<keyword evidence="2" id="KW-1185">Reference proteome</keyword>
<evidence type="ECO:0000313" key="1">
    <source>
        <dbReference type="EMBL" id="CAI9717914.1"/>
    </source>
</evidence>
<gene>
    <name evidence="1" type="ORF">OCTVUL_1B030947</name>
</gene>
<reference evidence="1" key="1">
    <citation type="submission" date="2023-08" db="EMBL/GenBank/DDBJ databases">
        <authorList>
            <person name="Alioto T."/>
            <person name="Alioto T."/>
            <person name="Gomez Garrido J."/>
        </authorList>
    </citation>
    <scope>NUCLEOTIDE SEQUENCE</scope>
</reference>
<organism evidence="1 2">
    <name type="scientific">Octopus vulgaris</name>
    <name type="common">Common octopus</name>
    <dbReference type="NCBI Taxonomy" id="6645"/>
    <lineage>
        <taxon>Eukaryota</taxon>
        <taxon>Metazoa</taxon>
        <taxon>Spiralia</taxon>
        <taxon>Lophotrochozoa</taxon>
        <taxon>Mollusca</taxon>
        <taxon>Cephalopoda</taxon>
        <taxon>Coleoidea</taxon>
        <taxon>Octopodiformes</taxon>
        <taxon>Octopoda</taxon>
        <taxon>Incirrata</taxon>
        <taxon>Octopodidae</taxon>
        <taxon>Octopus</taxon>
    </lineage>
</organism>
<proteinExistence type="predicted"/>
<name>A0AA36ALY0_OCTVU</name>
<sequence>MRCYNCNSLVIDTYVPHLTGNLAESKPYCLCQDSARVYMNQSMSVKNVALILIDLQNSFITGRWMRLTQFEFLQLDIINNVITVTFFSRSLKCEQYHSSVEKEDAAIVQSVHK</sequence>
<dbReference type="EMBL" id="OX597815">
    <property type="protein sequence ID" value="CAI9717914.1"/>
    <property type="molecule type" value="Genomic_DNA"/>
</dbReference>
<accession>A0AA36ALY0</accession>
<dbReference type="Proteomes" id="UP001162480">
    <property type="component" value="Chromosome 2"/>
</dbReference>
<protein>
    <submittedName>
        <fullName evidence="1">Uncharacterized protein</fullName>
    </submittedName>
</protein>
<evidence type="ECO:0000313" key="2">
    <source>
        <dbReference type="Proteomes" id="UP001162480"/>
    </source>
</evidence>